<name>A0ACC3C079_PYRYE</name>
<sequence length="374" mass="41471">MGRKQHRHGSVHSGRVQKPSISDSINTDDVIQASQAVATKVAYSTYTTGKRGWLEWTAAQGCSSTGLDEHAAKRVAEYMYYRTDAFTLMGSTASQLLAAVAQYYTSNTSCGESEWPVVAPTGGATSTSGNPVNSSMVKKARDAHKKALVRAGNASSDSVDVIEPVHIRTFFSMYLSGRDLGACDPCGVMLHATLLMGMSLMLRFNELAALHTDHLGRGEVNLTFSIPTGTKNFFQKKYYSLTPWPTTVKLDPRLDPLLAFCTWMRLRGRTPGFIFCLVKEVGGRVRFYEKEPMSGDALVALMRKFYQPCGVLDAMELATHSAKRSGVQLYEALHQTPSWIMEKGGWTDPASFMRYRALCNRPEQRFAMTRPESW</sequence>
<protein>
    <submittedName>
        <fullName evidence="1">Uncharacterized protein</fullName>
    </submittedName>
</protein>
<reference evidence="1" key="1">
    <citation type="submission" date="2019-11" db="EMBL/GenBank/DDBJ databases">
        <title>Nori genome reveals adaptations in red seaweeds to the harsh intertidal environment.</title>
        <authorList>
            <person name="Wang D."/>
            <person name="Mao Y."/>
        </authorList>
    </citation>
    <scope>NUCLEOTIDE SEQUENCE</scope>
    <source>
        <tissue evidence="1">Gametophyte</tissue>
    </source>
</reference>
<gene>
    <name evidence="1" type="ORF">I4F81_005728</name>
</gene>
<dbReference type="Proteomes" id="UP000798662">
    <property type="component" value="Chromosome 2"/>
</dbReference>
<comment type="caution">
    <text evidence="1">The sequence shown here is derived from an EMBL/GenBank/DDBJ whole genome shotgun (WGS) entry which is preliminary data.</text>
</comment>
<accession>A0ACC3C079</accession>
<dbReference type="EMBL" id="CM020619">
    <property type="protein sequence ID" value="KAK1863166.1"/>
    <property type="molecule type" value="Genomic_DNA"/>
</dbReference>
<proteinExistence type="predicted"/>
<keyword evidence="2" id="KW-1185">Reference proteome</keyword>
<evidence type="ECO:0000313" key="1">
    <source>
        <dbReference type="EMBL" id="KAK1863166.1"/>
    </source>
</evidence>
<organism evidence="1 2">
    <name type="scientific">Pyropia yezoensis</name>
    <name type="common">Susabi-nori</name>
    <name type="synonym">Porphyra yezoensis</name>
    <dbReference type="NCBI Taxonomy" id="2788"/>
    <lineage>
        <taxon>Eukaryota</taxon>
        <taxon>Rhodophyta</taxon>
        <taxon>Bangiophyceae</taxon>
        <taxon>Bangiales</taxon>
        <taxon>Bangiaceae</taxon>
        <taxon>Pyropia</taxon>
    </lineage>
</organism>
<evidence type="ECO:0000313" key="2">
    <source>
        <dbReference type="Proteomes" id="UP000798662"/>
    </source>
</evidence>